<feature type="compositionally biased region" description="Polar residues" evidence="1">
    <location>
        <begin position="300"/>
        <end position="319"/>
    </location>
</feature>
<sequence length="328" mass="36199">MARSRHSSSIVFAAVYLGIVIGLCVTRRKFGRGKQLVGLPYIFALFFTFVTQIVAFVYSTLSACDADNLDFAGQYDMNTAQLIISDAGLYLLLVVAFWTLNMMLRKQLGHTPPALKVALGIDLVVLAVILLPVIVLSSYGYYFIGRESYRSYQDNLTYILLAATYMRLAFNGVIIISAFVSGALSLSAGNSLRKKHMANTVSSEFDFSMISTDILYLISIIRVSQTLTNFASFDYASNTAVYWISSLFAALAFIAVIFIAKNPVWDSKSPPAEQHSYSAVEQPYSYDYQQPPTAYGGAGQHNTESKTVSGTDAFNNTFDTLEDSVRKQ</sequence>
<keyword evidence="2" id="KW-0472">Membrane</keyword>
<feature type="transmembrane region" description="Helical" evidence="2">
    <location>
        <begin position="79"/>
        <end position="100"/>
    </location>
</feature>
<feature type="transmembrane region" description="Helical" evidence="2">
    <location>
        <begin position="6"/>
        <end position="26"/>
    </location>
</feature>
<keyword evidence="2" id="KW-1133">Transmembrane helix</keyword>
<feature type="region of interest" description="Disordered" evidence="1">
    <location>
        <begin position="288"/>
        <end position="328"/>
    </location>
</feature>
<reference evidence="3" key="1">
    <citation type="submission" date="2019-04" db="EMBL/GenBank/DDBJ databases">
        <title>Sequencing of skin fungus with MAO and IRED activity.</title>
        <authorList>
            <person name="Marsaioli A.J."/>
            <person name="Bonatto J.M.C."/>
            <person name="Reis Junior O."/>
        </authorList>
    </citation>
    <scope>NUCLEOTIDE SEQUENCE</scope>
    <source>
        <strain evidence="3">30M1</strain>
    </source>
</reference>
<feature type="transmembrane region" description="Helical" evidence="2">
    <location>
        <begin position="164"/>
        <end position="186"/>
    </location>
</feature>
<evidence type="ECO:0000313" key="3">
    <source>
        <dbReference type="EMBL" id="KAF2996477.1"/>
    </source>
</evidence>
<keyword evidence="4" id="KW-1185">Reference proteome</keyword>
<dbReference type="OrthoDB" id="3783050at2759"/>
<accession>A0A9P4W501</accession>
<keyword evidence="2" id="KW-0812">Transmembrane</keyword>
<name>A0A9P4W501_CURKU</name>
<evidence type="ECO:0000256" key="1">
    <source>
        <dbReference type="SAM" id="MobiDB-lite"/>
    </source>
</evidence>
<evidence type="ECO:0000313" key="4">
    <source>
        <dbReference type="Proteomes" id="UP000801428"/>
    </source>
</evidence>
<proteinExistence type="predicted"/>
<comment type="caution">
    <text evidence="3">The sequence shown here is derived from an EMBL/GenBank/DDBJ whole genome shotgun (WGS) entry which is preliminary data.</text>
</comment>
<feature type="transmembrane region" description="Helical" evidence="2">
    <location>
        <begin position="240"/>
        <end position="260"/>
    </location>
</feature>
<gene>
    <name evidence="3" type="ORF">E8E13_004826</name>
</gene>
<dbReference type="Proteomes" id="UP000801428">
    <property type="component" value="Unassembled WGS sequence"/>
</dbReference>
<evidence type="ECO:0000256" key="2">
    <source>
        <dbReference type="SAM" id="Phobius"/>
    </source>
</evidence>
<dbReference type="EMBL" id="SWKU01000027">
    <property type="protein sequence ID" value="KAF2996477.1"/>
    <property type="molecule type" value="Genomic_DNA"/>
</dbReference>
<protein>
    <submittedName>
        <fullName evidence="3">Uncharacterized protein</fullName>
    </submittedName>
</protein>
<feature type="transmembrane region" description="Helical" evidence="2">
    <location>
        <begin position="121"/>
        <end position="144"/>
    </location>
</feature>
<feature type="transmembrane region" description="Helical" evidence="2">
    <location>
        <begin position="38"/>
        <end position="59"/>
    </location>
</feature>
<dbReference type="AlphaFoldDB" id="A0A9P4W501"/>
<organism evidence="3 4">
    <name type="scientific">Curvularia kusanoi</name>
    <name type="common">Cochliobolus kusanoi</name>
    <dbReference type="NCBI Taxonomy" id="90978"/>
    <lineage>
        <taxon>Eukaryota</taxon>
        <taxon>Fungi</taxon>
        <taxon>Dikarya</taxon>
        <taxon>Ascomycota</taxon>
        <taxon>Pezizomycotina</taxon>
        <taxon>Dothideomycetes</taxon>
        <taxon>Pleosporomycetidae</taxon>
        <taxon>Pleosporales</taxon>
        <taxon>Pleosporineae</taxon>
        <taxon>Pleosporaceae</taxon>
        <taxon>Curvularia</taxon>
    </lineage>
</organism>